<name>A0A317C5D6_9GAMM</name>
<comment type="subcellular location">
    <subcellularLocation>
        <location evidence="2">Cytoplasm</location>
    </subcellularLocation>
</comment>
<evidence type="ECO:0000259" key="3">
    <source>
        <dbReference type="Pfam" id="PF00582"/>
    </source>
</evidence>
<dbReference type="SUPFAM" id="SSF52402">
    <property type="entry name" value="Adenine nucleotide alpha hydrolases-like"/>
    <property type="match status" value="1"/>
</dbReference>
<evidence type="ECO:0000256" key="1">
    <source>
        <dbReference type="ARBA" id="ARBA00008791"/>
    </source>
</evidence>
<keyword evidence="2" id="KW-0963">Cytoplasm</keyword>
<feature type="domain" description="UspA" evidence="3">
    <location>
        <begin position="4"/>
        <end position="110"/>
    </location>
</feature>
<dbReference type="AlphaFoldDB" id="A0A317C5D6"/>
<dbReference type="EMBL" id="QGKL01000042">
    <property type="protein sequence ID" value="PWQ93834.1"/>
    <property type="molecule type" value="Genomic_DNA"/>
</dbReference>
<reference evidence="4 5" key="1">
    <citation type="submission" date="2018-05" db="EMBL/GenBank/DDBJ databases">
        <title>Leucothrix arctica sp. nov., isolated from Arctic seawater.</title>
        <authorList>
            <person name="Choi A."/>
            <person name="Baek K."/>
        </authorList>
    </citation>
    <scope>NUCLEOTIDE SEQUENCE [LARGE SCALE GENOMIC DNA]</scope>
    <source>
        <strain evidence="4 5">IMCC9719</strain>
    </source>
</reference>
<protein>
    <recommendedName>
        <fullName evidence="2">Universal stress protein</fullName>
    </recommendedName>
</protein>
<dbReference type="InterPro" id="IPR006016">
    <property type="entry name" value="UspA"/>
</dbReference>
<dbReference type="RefSeq" id="WP_109826188.1">
    <property type="nucleotide sequence ID" value="NZ_QGKL01000042.1"/>
</dbReference>
<dbReference type="CDD" id="cd00293">
    <property type="entry name" value="USP-like"/>
    <property type="match status" value="1"/>
</dbReference>
<dbReference type="Pfam" id="PF00582">
    <property type="entry name" value="Usp"/>
    <property type="match status" value="1"/>
</dbReference>
<dbReference type="PIRSF" id="PIRSF006276">
    <property type="entry name" value="UspA"/>
    <property type="match status" value="1"/>
</dbReference>
<organism evidence="4 5">
    <name type="scientific">Leucothrix arctica</name>
    <dbReference type="NCBI Taxonomy" id="1481894"/>
    <lineage>
        <taxon>Bacteria</taxon>
        <taxon>Pseudomonadati</taxon>
        <taxon>Pseudomonadota</taxon>
        <taxon>Gammaproteobacteria</taxon>
        <taxon>Thiotrichales</taxon>
        <taxon>Thiotrichaceae</taxon>
        <taxon>Leucothrix</taxon>
    </lineage>
</organism>
<sequence>MKAYQQILLTTDLTKLSEEVARKAVNLAGHFNAQITLLHVIQRHPEDFQGSVDTFEELMETNRTKINTFVKAIPIKNTTPMLRLSEDSIENEIIEVAKEIKANLIIIGSYHGDEVTDDNQLNINIVKEQAMCDVLVVHPDQSKTA</sequence>
<dbReference type="GO" id="GO:0005737">
    <property type="term" value="C:cytoplasm"/>
    <property type="evidence" value="ECO:0007669"/>
    <property type="project" value="UniProtKB-SubCell"/>
</dbReference>
<dbReference type="PANTHER" id="PTHR46268">
    <property type="entry name" value="STRESS RESPONSE PROTEIN NHAX"/>
    <property type="match status" value="1"/>
</dbReference>
<dbReference type="Gene3D" id="3.40.50.620">
    <property type="entry name" value="HUPs"/>
    <property type="match status" value="1"/>
</dbReference>
<evidence type="ECO:0000256" key="2">
    <source>
        <dbReference type="PIRNR" id="PIRNR006276"/>
    </source>
</evidence>
<dbReference type="InterPro" id="IPR006015">
    <property type="entry name" value="Universal_stress_UspA"/>
</dbReference>
<comment type="similarity">
    <text evidence="1 2">Belongs to the universal stress protein A family.</text>
</comment>
<dbReference type="InterPro" id="IPR014729">
    <property type="entry name" value="Rossmann-like_a/b/a_fold"/>
</dbReference>
<accession>A0A317C5D6</accession>
<comment type="caution">
    <text evidence="4">The sequence shown here is derived from an EMBL/GenBank/DDBJ whole genome shotgun (WGS) entry which is preliminary data.</text>
</comment>
<dbReference type="OrthoDB" id="9792500at2"/>
<dbReference type="PANTHER" id="PTHR46268:SF6">
    <property type="entry name" value="UNIVERSAL STRESS PROTEIN UP12"/>
    <property type="match status" value="1"/>
</dbReference>
<gene>
    <name evidence="4" type="ORF">DKT75_19725</name>
</gene>
<proteinExistence type="inferred from homology"/>
<keyword evidence="5" id="KW-1185">Reference proteome</keyword>
<dbReference type="Proteomes" id="UP000245506">
    <property type="component" value="Unassembled WGS sequence"/>
</dbReference>
<evidence type="ECO:0000313" key="5">
    <source>
        <dbReference type="Proteomes" id="UP000245506"/>
    </source>
</evidence>
<evidence type="ECO:0000313" key="4">
    <source>
        <dbReference type="EMBL" id="PWQ93834.1"/>
    </source>
</evidence>